<reference evidence="1" key="1">
    <citation type="submission" date="2022-12" db="EMBL/GenBank/DDBJ databases">
        <title>Polyphasic identification of a Novel Hot-Spring Cyanobacterium Ocullathermofonsia sinensis gen nov. sp. nov. and Genomic Insights on its Adaptations to the Thermal Habitat.</title>
        <authorList>
            <person name="Daroch M."/>
            <person name="Tang J."/>
            <person name="Jiang Y."/>
        </authorList>
    </citation>
    <scope>NUCLEOTIDE SEQUENCE</scope>
    <source>
        <strain evidence="1">PKUAC-SCTA174</strain>
    </source>
</reference>
<accession>A0A9E9C8H2</accession>
<proteinExistence type="predicted"/>
<dbReference type="EMBL" id="CP113797">
    <property type="protein sequence ID" value="WAL61414.1"/>
    <property type="molecule type" value="Genomic_DNA"/>
</dbReference>
<protein>
    <submittedName>
        <fullName evidence="1">Uncharacterized protein</fullName>
    </submittedName>
</protein>
<dbReference type="KEGG" id="tsin:OXH18_05330"/>
<keyword evidence="2" id="KW-1185">Reference proteome</keyword>
<evidence type="ECO:0000313" key="2">
    <source>
        <dbReference type="Proteomes" id="UP001163152"/>
    </source>
</evidence>
<sequence>MGRSPSKPGYFLFKQLKLEPPSAFMLDRDRLHQFIHEQEALLHQVDRIYWEVEGWLQQSRQIGRTEFARILAEQERLLQDQTDRLNLLKQELGQQQQPIPLNSHNRFPYLVLVEIESVPVAIEQSSPSPTSRLVDLKITLLVIF</sequence>
<evidence type="ECO:0000313" key="1">
    <source>
        <dbReference type="EMBL" id="WAL61414.1"/>
    </source>
</evidence>
<dbReference type="AlphaFoldDB" id="A0A9E9C8H2"/>
<dbReference type="RefSeq" id="WP_268611368.1">
    <property type="nucleotide sequence ID" value="NZ_CP113797.1"/>
</dbReference>
<gene>
    <name evidence="1" type="ORF">OXH18_05330</name>
</gene>
<dbReference type="Proteomes" id="UP001163152">
    <property type="component" value="Chromosome"/>
</dbReference>
<organism evidence="1 2">
    <name type="scientific">Thermocoleostomius sinensis A174</name>
    <dbReference type="NCBI Taxonomy" id="2016057"/>
    <lineage>
        <taxon>Bacteria</taxon>
        <taxon>Bacillati</taxon>
        <taxon>Cyanobacteriota</taxon>
        <taxon>Cyanophyceae</taxon>
        <taxon>Oculatellales</taxon>
        <taxon>Oculatellaceae</taxon>
        <taxon>Thermocoleostomius</taxon>
    </lineage>
</organism>
<name>A0A9E9C8H2_9CYAN</name>